<organism evidence="2 3">
    <name type="scientific">Pachysolen tannophilus NRRL Y-2460</name>
    <dbReference type="NCBI Taxonomy" id="669874"/>
    <lineage>
        <taxon>Eukaryota</taxon>
        <taxon>Fungi</taxon>
        <taxon>Dikarya</taxon>
        <taxon>Ascomycota</taxon>
        <taxon>Saccharomycotina</taxon>
        <taxon>Pichiomycetes</taxon>
        <taxon>Pachysolenaceae</taxon>
        <taxon>Pachysolen</taxon>
    </lineage>
</organism>
<reference evidence="3" key="1">
    <citation type="submission" date="2016-05" db="EMBL/GenBank/DDBJ databases">
        <title>Comparative genomics of biotechnologically important yeasts.</title>
        <authorList>
            <consortium name="DOE Joint Genome Institute"/>
            <person name="Riley R."/>
            <person name="Haridas S."/>
            <person name="Wolfe K.H."/>
            <person name="Lopes M.R."/>
            <person name="Hittinger C.T."/>
            <person name="Goker M."/>
            <person name="Salamov A."/>
            <person name="Wisecaver J."/>
            <person name="Long T.M."/>
            <person name="Aerts A.L."/>
            <person name="Barry K."/>
            <person name="Choi C."/>
            <person name="Clum A."/>
            <person name="Coughlan A.Y."/>
            <person name="Deshpande S."/>
            <person name="Douglass A.P."/>
            <person name="Hanson S.J."/>
            <person name="Klenk H.-P."/>
            <person name="Labutti K."/>
            <person name="Lapidus A."/>
            <person name="Lindquist E."/>
            <person name="Lipzen A."/>
            <person name="Meier-Kolthoff J.P."/>
            <person name="Ohm R.A."/>
            <person name="Otillar R.P."/>
            <person name="Pangilinan J."/>
            <person name="Peng Y."/>
            <person name="Rokas A."/>
            <person name="Rosa C.A."/>
            <person name="Scheuner C."/>
            <person name="Sibirny A.A."/>
            <person name="Slot J.C."/>
            <person name="Stielow J.B."/>
            <person name="Sun H."/>
            <person name="Kurtzman C.P."/>
            <person name="Blackwell M."/>
            <person name="Grigoriev I.V."/>
            <person name="Jeffries T.W."/>
        </authorList>
    </citation>
    <scope>NUCLEOTIDE SEQUENCE [LARGE SCALE GENOMIC DNA]</scope>
    <source>
        <strain evidence="3">NRRL Y-2460</strain>
    </source>
</reference>
<dbReference type="AlphaFoldDB" id="A0A1E4U2Q1"/>
<name>A0A1E4U2Q1_PACTA</name>
<dbReference type="InterPro" id="IPR051207">
    <property type="entry name" value="ComplexI_NDUFA9_subunit"/>
</dbReference>
<dbReference type="GO" id="GO:0005739">
    <property type="term" value="C:mitochondrion"/>
    <property type="evidence" value="ECO:0007669"/>
    <property type="project" value="EnsemblFungi"/>
</dbReference>
<dbReference type="InterPro" id="IPR036291">
    <property type="entry name" value="NAD(P)-bd_dom_sf"/>
</dbReference>
<dbReference type="OrthoDB" id="276721at2759"/>
<gene>
    <name evidence="2" type="ORF">PACTADRAFT_48073</name>
</gene>
<dbReference type="SUPFAM" id="SSF51735">
    <property type="entry name" value="NAD(P)-binding Rossmann-fold domains"/>
    <property type="match status" value="1"/>
</dbReference>
<dbReference type="EMBL" id="KV454011">
    <property type="protein sequence ID" value="ODV98285.1"/>
    <property type="molecule type" value="Genomic_DNA"/>
</dbReference>
<dbReference type="Pfam" id="PF01370">
    <property type="entry name" value="Epimerase"/>
    <property type="match status" value="1"/>
</dbReference>
<dbReference type="STRING" id="669874.A0A1E4U2Q1"/>
<evidence type="ECO:0000313" key="3">
    <source>
        <dbReference type="Proteomes" id="UP000094236"/>
    </source>
</evidence>
<feature type="domain" description="NAD-dependent epimerase/dehydratase" evidence="1">
    <location>
        <begin position="11"/>
        <end position="84"/>
    </location>
</feature>
<protein>
    <recommendedName>
        <fullName evidence="1">NAD-dependent epimerase/dehydratase domain-containing protein</fullName>
    </recommendedName>
</protein>
<proteinExistence type="predicted"/>
<accession>A0A1E4U2Q1</accession>
<dbReference type="PANTHER" id="PTHR12126:SF16">
    <property type="entry name" value="MIOREX COMPLEX COMPONENT 2"/>
    <property type="match status" value="1"/>
</dbReference>
<evidence type="ECO:0000259" key="1">
    <source>
        <dbReference type="Pfam" id="PF01370"/>
    </source>
</evidence>
<evidence type="ECO:0000313" key="2">
    <source>
        <dbReference type="EMBL" id="ODV98285.1"/>
    </source>
</evidence>
<sequence>MSSSAVQKSLVVFGGNGFLGRRICQQGIQKGYKITSMSRSGAPPKNILPSDNQWVEKVNWKKVNIFDPETYADELATSNIVVHSLGILLEGRNYKETLNSFPGSKNSSVFCKNGVSSISPYPNPMDKSIYNSYDYMNRQSALIACREFLEKTDPFSKRTFVYISADQNFVGIPHGYLDSKRKAESEILQMKQNFENFQPILMRPSFMFDETISNDFRVILKDGLSLLNYVNKNLLNDTLSSFVRPPVSTQKVARCIFDKIEEEKFDGPVLLEEILKH</sequence>
<dbReference type="Gene3D" id="3.40.50.720">
    <property type="entry name" value="NAD(P)-binding Rossmann-like Domain"/>
    <property type="match status" value="1"/>
</dbReference>
<dbReference type="GO" id="GO:0044877">
    <property type="term" value="F:protein-containing complex binding"/>
    <property type="evidence" value="ECO:0007669"/>
    <property type="project" value="TreeGrafter"/>
</dbReference>
<keyword evidence="3" id="KW-1185">Reference proteome</keyword>
<dbReference type="InterPro" id="IPR001509">
    <property type="entry name" value="Epimerase_deHydtase"/>
</dbReference>
<dbReference type="GO" id="GO:0006744">
    <property type="term" value="P:ubiquinone biosynthetic process"/>
    <property type="evidence" value="ECO:0007669"/>
    <property type="project" value="EnsemblFungi"/>
</dbReference>
<dbReference type="Proteomes" id="UP000094236">
    <property type="component" value="Unassembled WGS sequence"/>
</dbReference>
<dbReference type="PANTHER" id="PTHR12126">
    <property type="entry name" value="NADH-UBIQUINONE OXIDOREDUCTASE 39 KDA SUBUNIT-RELATED"/>
    <property type="match status" value="1"/>
</dbReference>